<dbReference type="SUPFAM" id="SSF52821">
    <property type="entry name" value="Rhodanese/Cell cycle control phosphatase"/>
    <property type="match status" value="1"/>
</dbReference>
<gene>
    <name evidence="2" type="ORF">FisN_1Hh553</name>
</gene>
<dbReference type="Pfam" id="PF17773">
    <property type="entry name" value="UPF0176_N"/>
    <property type="match status" value="1"/>
</dbReference>
<dbReference type="InterPro" id="IPR001763">
    <property type="entry name" value="Rhodanese-like_dom"/>
</dbReference>
<evidence type="ECO:0000313" key="2">
    <source>
        <dbReference type="EMBL" id="GAX28653.1"/>
    </source>
</evidence>
<accession>A0A1Z5KQQ5</accession>
<organism evidence="2 3">
    <name type="scientific">Fistulifera solaris</name>
    <name type="common">Oleaginous diatom</name>
    <dbReference type="NCBI Taxonomy" id="1519565"/>
    <lineage>
        <taxon>Eukaryota</taxon>
        <taxon>Sar</taxon>
        <taxon>Stramenopiles</taxon>
        <taxon>Ochrophyta</taxon>
        <taxon>Bacillariophyta</taxon>
        <taxon>Bacillariophyceae</taxon>
        <taxon>Bacillariophycidae</taxon>
        <taxon>Naviculales</taxon>
        <taxon>Naviculaceae</taxon>
        <taxon>Fistulifera</taxon>
    </lineage>
</organism>
<dbReference type="Pfam" id="PF12368">
    <property type="entry name" value="Rhodanese_C"/>
    <property type="match status" value="1"/>
</dbReference>
<dbReference type="Gene3D" id="3.40.250.10">
    <property type="entry name" value="Rhodanese-like domain"/>
    <property type="match status" value="1"/>
</dbReference>
<dbReference type="PROSITE" id="PS50206">
    <property type="entry name" value="RHODANESE_3"/>
    <property type="match status" value="1"/>
</dbReference>
<dbReference type="InParanoid" id="A0A1Z5KQQ5"/>
<dbReference type="CDD" id="cd01518">
    <property type="entry name" value="RHOD_YceA"/>
    <property type="match status" value="1"/>
</dbReference>
<dbReference type="PANTHER" id="PTHR43268">
    <property type="entry name" value="THIOSULFATE SULFURTRANSFERASE/RHODANESE-LIKE DOMAIN-CONTAINING PROTEIN 2"/>
    <property type="match status" value="1"/>
</dbReference>
<dbReference type="AlphaFoldDB" id="A0A1Z5KQQ5"/>
<reference evidence="2 3" key="1">
    <citation type="journal article" date="2015" name="Plant Cell">
        <title>Oil accumulation by the oleaginous diatom Fistulifera solaris as revealed by the genome and transcriptome.</title>
        <authorList>
            <person name="Tanaka T."/>
            <person name="Maeda Y."/>
            <person name="Veluchamy A."/>
            <person name="Tanaka M."/>
            <person name="Abida H."/>
            <person name="Marechal E."/>
            <person name="Bowler C."/>
            <person name="Muto M."/>
            <person name="Sunaga Y."/>
            <person name="Tanaka M."/>
            <person name="Yoshino T."/>
            <person name="Taniguchi T."/>
            <person name="Fukuda Y."/>
            <person name="Nemoto M."/>
            <person name="Matsumoto M."/>
            <person name="Wong P.S."/>
            <person name="Aburatani S."/>
            <person name="Fujibuchi W."/>
        </authorList>
    </citation>
    <scope>NUCLEOTIDE SEQUENCE [LARGE SCALE GENOMIC DNA]</scope>
    <source>
        <strain evidence="2 3">JPCC DA0580</strain>
    </source>
</reference>
<evidence type="ECO:0000259" key="1">
    <source>
        <dbReference type="PROSITE" id="PS50206"/>
    </source>
</evidence>
<dbReference type="OrthoDB" id="25002at2759"/>
<name>A0A1Z5KQQ5_FISSO</name>
<comment type="caution">
    <text evidence="2">The sequence shown here is derived from an EMBL/GenBank/DDBJ whole genome shotgun (WGS) entry which is preliminary data.</text>
</comment>
<dbReference type="EMBL" id="BDSP01000277">
    <property type="protein sequence ID" value="GAX28653.1"/>
    <property type="molecule type" value="Genomic_DNA"/>
</dbReference>
<dbReference type="InterPro" id="IPR040503">
    <property type="entry name" value="TRHO_N"/>
</dbReference>
<dbReference type="PANTHER" id="PTHR43268:SF6">
    <property type="entry name" value="THIOSULFATE SULFURTRANSFERASE_RHODANESE-LIKE DOMAIN-CONTAINING PROTEIN 2"/>
    <property type="match status" value="1"/>
</dbReference>
<dbReference type="InterPro" id="IPR022111">
    <property type="entry name" value="Rhodanese_C"/>
</dbReference>
<protein>
    <recommendedName>
        <fullName evidence="1">Rhodanese domain-containing protein</fullName>
    </recommendedName>
</protein>
<dbReference type="Pfam" id="PF00581">
    <property type="entry name" value="Rhodanese"/>
    <property type="match status" value="1"/>
</dbReference>
<dbReference type="Gene3D" id="3.30.70.100">
    <property type="match status" value="1"/>
</dbReference>
<sequence length="547" mass="61794">MAPRHSSVVLFYKYFLPSDYPLLHEHARYYETKLHQFQKDLCDRLALKGRVLLAAEGINGTVSAESLNVLQSYMDAMEEFDLVQEFGVPEDCPDKDIASHNKTSYRIFQNIDWKTSNNHQGVLEPFPDLKISIVKEIISTGGTISVEDIRENGGTHLPPSEFHRAITENPDAVLIDVRNTFEYEIGHFVHPASQNPAMNPEMVTFSSFESSFCDKKADELKGKKVLMYCTGGIRCEKASVMLKKRGVTDVSQLQGGIHRYLEEYGDQGLFRGLNFVFDQRVAMSPAECQNPHAPSAKHDIVGKCVSCQGAFDELCGSRVCTVCRDLVLVCPSCQVQLREYHCMKHSSWKECYFTFLEIVSKEELLSQSEQLLRLRESFVPPSSYKNVRRTLSRQIEKVTQRIDALDSGLACADPNAPRRCRSCMEPLTSCDGRCWGFWKTKQTSSLKEVDISKLGKIQAISIGDLVQPGLHWNELRYGSKVGPDGKTRRGAVVELKSWGSGSDEIDCVAVKWVDTKKDELLIYRWGTLSRNGIRMYDLKKIGNAVKE</sequence>
<dbReference type="InterPro" id="IPR020936">
    <property type="entry name" value="TrhO"/>
</dbReference>
<feature type="domain" description="Rhodanese" evidence="1">
    <location>
        <begin position="168"/>
        <end position="269"/>
    </location>
</feature>
<evidence type="ECO:0000313" key="3">
    <source>
        <dbReference type="Proteomes" id="UP000198406"/>
    </source>
</evidence>
<dbReference type="SMART" id="SM00450">
    <property type="entry name" value="RHOD"/>
    <property type="match status" value="1"/>
</dbReference>
<dbReference type="Proteomes" id="UP000198406">
    <property type="component" value="Unassembled WGS sequence"/>
</dbReference>
<dbReference type="InterPro" id="IPR036873">
    <property type="entry name" value="Rhodanese-like_dom_sf"/>
</dbReference>
<keyword evidence="3" id="KW-1185">Reference proteome</keyword>
<proteinExistence type="predicted"/>